<dbReference type="InterPro" id="IPR051013">
    <property type="entry name" value="MBL_superfamily_lactonases"/>
</dbReference>
<dbReference type="GO" id="GO:0016787">
    <property type="term" value="F:hydrolase activity"/>
    <property type="evidence" value="ECO:0007669"/>
    <property type="project" value="UniProtKB-KW"/>
</dbReference>
<keyword evidence="4 7" id="KW-0378">Hydrolase</keyword>
<dbReference type="Gene3D" id="3.60.15.10">
    <property type="entry name" value="Ribonuclease Z/Hydroxyacylglutathione hydrolase-like"/>
    <property type="match status" value="1"/>
</dbReference>
<dbReference type="Pfam" id="PF00753">
    <property type="entry name" value="Lactamase_B"/>
    <property type="match status" value="1"/>
</dbReference>
<reference evidence="7 8" key="1">
    <citation type="submission" date="2020-07" db="EMBL/GenBank/DDBJ databases">
        <title>Sequencing the genomes of 1000 actinobacteria strains.</title>
        <authorList>
            <person name="Klenk H.-P."/>
        </authorList>
    </citation>
    <scope>NUCLEOTIDE SEQUENCE [LARGE SCALE GENOMIC DNA]</scope>
    <source>
        <strain evidence="7 8">DSM 19663</strain>
    </source>
</reference>
<dbReference type="EMBL" id="JACGWX010000002">
    <property type="protein sequence ID" value="MBA8847334.1"/>
    <property type="molecule type" value="Genomic_DNA"/>
</dbReference>
<evidence type="ECO:0000256" key="2">
    <source>
        <dbReference type="ARBA" id="ARBA00007749"/>
    </source>
</evidence>
<keyword evidence="8" id="KW-1185">Reference proteome</keyword>
<comment type="similarity">
    <text evidence="2">Belongs to the metallo-beta-lactamase superfamily.</text>
</comment>
<protein>
    <submittedName>
        <fullName evidence="7">Glyoxylase-like metal-dependent hydrolase (Beta-lactamase superfamily II)</fullName>
    </submittedName>
</protein>
<dbReference type="Proteomes" id="UP000585905">
    <property type="component" value="Unassembled WGS sequence"/>
</dbReference>
<evidence type="ECO:0000256" key="1">
    <source>
        <dbReference type="ARBA" id="ARBA00001947"/>
    </source>
</evidence>
<dbReference type="GO" id="GO:0046872">
    <property type="term" value="F:metal ion binding"/>
    <property type="evidence" value="ECO:0007669"/>
    <property type="project" value="UniProtKB-KW"/>
</dbReference>
<dbReference type="SUPFAM" id="SSF56281">
    <property type="entry name" value="Metallo-hydrolase/oxidoreductase"/>
    <property type="match status" value="1"/>
</dbReference>
<evidence type="ECO:0000259" key="6">
    <source>
        <dbReference type="SMART" id="SM00849"/>
    </source>
</evidence>
<sequence length="292" mass="32129">MAKTVVEKVYVLDGGELELDASVMLNLTNPGTKIRIAVRQFLVQTSRGFVLIDTGNDPLIAQGQKMAEERWGALATAARPIMGKHQVISEQLKLVGLSTDDIKMVVYTHLHHDHCGAATYFPKALHIVQKAEYRFAMNLDSFAAFPYVRHEYDDPTINWRFAQGDWTILPGFQLISTPGHTPGHQSIALWDVPDVGSLIITGDAVNCRENISADVLGGIIYDAKQAADSVHRIVALAQATGASVMVSHDKPFYDTVPHAPEPLRPFTADEQAFCQHGINTLYSDVDDPNNLI</sequence>
<comment type="cofactor">
    <cofactor evidence="1">
        <name>Zn(2+)</name>
        <dbReference type="ChEBI" id="CHEBI:29105"/>
    </cofactor>
</comment>
<dbReference type="PANTHER" id="PTHR42978:SF2">
    <property type="entry name" value="102 KBASES UNSTABLE REGION: FROM 1 TO 119443"/>
    <property type="match status" value="1"/>
</dbReference>
<gene>
    <name evidence="7" type="ORF">FHX53_000919</name>
</gene>
<dbReference type="InterPro" id="IPR036866">
    <property type="entry name" value="RibonucZ/Hydroxyglut_hydro"/>
</dbReference>
<name>A0A839EAS0_9MICO</name>
<evidence type="ECO:0000313" key="8">
    <source>
        <dbReference type="Proteomes" id="UP000585905"/>
    </source>
</evidence>
<keyword evidence="5" id="KW-0862">Zinc</keyword>
<evidence type="ECO:0000313" key="7">
    <source>
        <dbReference type="EMBL" id="MBA8847334.1"/>
    </source>
</evidence>
<proteinExistence type="inferred from homology"/>
<accession>A0A839EAS0</accession>
<dbReference type="AlphaFoldDB" id="A0A839EAS0"/>
<evidence type="ECO:0000256" key="4">
    <source>
        <dbReference type="ARBA" id="ARBA00022801"/>
    </source>
</evidence>
<keyword evidence="3" id="KW-0479">Metal-binding</keyword>
<evidence type="ECO:0000256" key="5">
    <source>
        <dbReference type="ARBA" id="ARBA00022833"/>
    </source>
</evidence>
<feature type="domain" description="Metallo-beta-lactamase" evidence="6">
    <location>
        <begin position="37"/>
        <end position="248"/>
    </location>
</feature>
<comment type="caution">
    <text evidence="7">The sequence shown here is derived from an EMBL/GenBank/DDBJ whole genome shotgun (WGS) entry which is preliminary data.</text>
</comment>
<dbReference type="PANTHER" id="PTHR42978">
    <property type="entry name" value="QUORUM-QUENCHING LACTONASE YTNP-RELATED-RELATED"/>
    <property type="match status" value="1"/>
</dbReference>
<dbReference type="InterPro" id="IPR001279">
    <property type="entry name" value="Metallo-B-lactamas"/>
</dbReference>
<dbReference type="CDD" id="cd07729">
    <property type="entry name" value="AHL_lactonase_MBL-fold"/>
    <property type="match status" value="1"/>
</dbReference>
<dbReference type="RefSeq" id="WP_182490192.1">
    <property type="nucleotide sequence ID" value="NZ_BAAAOV010000013.1"/>
</dbReference>
<dbReference type="SMART" id="SM00849">
    <property type="entry name" value="Lactamase_B"/>
    <property type="match status" value="1"/>
</dbReference>
<organism evidence="7 8">
    <name type="scientific">Microcella alkalica</name>
    <dbReference type="NCBI Taxonomy" id="355930"/>
    <lineage>
        <taxon>Bacteria</taxon>
        <taxon>Bacillati</taxon>
        <taxon>Actinomycetota</taxon>
        <taxon>Actinomycetes</taxon>
        <taxon>Micrococcales</taxon>
        <taxon>Microbacteriaceae</taxon>
        <taxon>Microcella</taxon>
    </lineage>
</organism>
<evidence type="ECO:0000256" key="3">
    <source>
        <dbReference type="ARBA" id="ARBA00022723"/>
    </source>
</evidence>